<evidence type="ECO:0000313" key="2">
    <source>
        <dbReference type="Proteomes" id="UP000828390"/>
    </source>
</evidence>
<reference evidence="1" key="2">
    <citation type="submission" date="2020-11" db="EMBL/GenBank/DDBJ databases">
        <authorList>
            <person name="McCartney M.A."/>
            <person name="Auch B."/>
            <person name="Kono T."/>
            <person name="Mallez S."/>
            <person name="Becker A."/>
            <person name="Gohl D.M."/>
            <person name="Silverstein K.A.T."/>
            <person name="Koren S."/>
            <person name="Bechman K.B."/>
            <person name="Herman A."/>
            <person name="Abrahante J.E."/>
            <person name="Garbe J."/>
        </authorList>
    </citation>
    <scope>NUCLEOTIDE SEQUENCE</scope>
    <source>
        <strain evidence="1">Duluth1</strain>
        <tissue evidence="1">Whole animal</tissue>
    </source>
</reference>
<reference evidence="1" key="1">
    <citation type="journal article" date="2019" name="bioRxiv">
        <title>The Genome of the Zebra Mussel, Dreissena polymorpha: A Resource for Invasive Species Research.</title>
        <authorList>
            <person name="McCartney M.A."/>
            <person name="Auch B."/>
            <person name="Kono T."/>
            <person name="Mallez S."/>
            <person name="Zhang Y."/>
            <person name="Obille A."/>
            <person name="Becker A."/>
            <person name="Abrahante J.E."/>
            <person name="Garbe J."/>
            <person name="Badalamenti J.P."/>
            <person name="Herman A."/>
            <person name="Mangelson H."/>
            <person name="Liachko I."/>
            <person name="Sullivan S."/>
            <person name="Sone E.D."/>
            <person name="Koren S."/>
            <person name="Silverstein K.A.T."/>
            <person name="Beckman K.B."/>
            <person name="Gohl D.M."/>
        </authorList>
    </citation>
    <scope>NUCLEOTIDE SEQUENCE</scope>
    <source>
        <strain evidence="1">Duluth1</strain>
        <tissue evidence="1">Whole animal</tissue>
    </source>
</reference>
<dbReference type="AlphaFoldDB" id="A0A9D4E2T4"/>
<dbReference type="Proteomes" id="UP000828390">
    <property type="component" value="Unassembled WGS sequence"/>
</dbReference>
<proteinExistence type="predicted"/>
<gene>
    <name evidence="1" type="ORF">DPMN_174081</name>
</gene>
<accession>A0A9D4E2T4</accession>
<comment type="caution">
    <text evidence="1">The sequence shown here is derived from an EMBL/GenBank/DDBJ whole genome shotgun (WGS) entry which is preliminary data.</text>
</comment>
<protein>
    <submittedName>
        <fullName evidence="1">Uncharacterized protein</fullName>
    </submittedName>
</protein>
<dbReference type="EMBL" id="JAIWYP010000009">
    <property type="protein sequence ID" value="KAH3772737.1"/>
    <property type="molecule type" value="Genomic_DNA"/>
</dbReference>
<organism evidence="1 2">
    <name type="scientific">Dreissena polymorpha</name>
    <name type="common">Zebra mussel</name>
    <name type="synonym">Mytilus polymorpha</name>
    <dbReference type="NCBI Taxonomy" id="45954"/>
    <lineage>
        <taxon>Eukaryota</taxon>
        <taxon>Metazoa</taxon>
        <taxon>Spiralia</taxon>
        <taxon>Lophotrochozoa</taxon>
        <taxon>Mollusca</taxon>
        <taxon>Bivalvia</taxon>
        <taxon>Autobranchia</taxon>
        <taxon>Heteroconchia</taxon>
        <taxon>Euheterodonta</taxon>
        <taxon>Imparidentia</taxon>
        <taxon>Neoheterodontei</taxon>
        <taxon>Myida</taxon>
        <taxon>Dreissenoidea</taxon>
        <taxon>Dreissenidae</taxon>
        <taxon>Dreissena</taxon>
    </lineage>
</organism>
<name>A0A9D4E2T4_DREPO</name>
<evidence type="ECO:0000313" key="1">
    <source>
        <dbReference type="EMBL" id="KAH3772737.1"/>
    </source>
</evidence>
<sequence>MCTTPDIVTVNNTLLCLIRLRQVLSVVPDTSETVLCLIHLRQVLSVVPDTSETGLRQVLSVVLSVVPDTSETVLCLIRLRQVFSTVNCIGLSWSSLYAHASSLVFSE</sequence>
<keyword evidence="2" id="KW-1185">Reference proteome</keyword>